<keyword evidence="2 4" id="KW-0067">ATP-binding</keyword>
<dbReference type="PROSITE" id="PS50893">
    <property type="entry name" value="ABC_TRANSPORTER_2"/>
    <property type="match status" value="1"/>
</dbReference>
<dbReference type="InterPro" id="IPR003439">
    <property type="entry name" value="ABC_transporter-like_ATP-bd"/>
</dbReference>
<sequence>MLYIDQLHKSYGQQEVVKGMSLHIEKGESYGLLGPNGAGKSTTISMISGLLKPSKGSITVDGINMIDSPKKAQQLLGVVPQEIALYMPMTAKENLMFWGRMYGLKGEFLKQRVQEVLSIIGLTDRANDKVGTFSGGMKRRVNIGAAILHNPNLLIMDEPTVGIDPQSRNHILETVKALNEQGMTIIYTSHYMEEVEFLCHRIGIMDQGELIAEGTIEQLQQVVGNKTSLTITLQEPIQQMDRFIQSLEHICPEENFAVQEHKLTAMSADAQRIIVTVLPFLAEQGLSVTAIDLVQPNLENVFLHLTRRSLRD</sequence>
<evidence type="ECO:0000313" key="5">
    <source>
        <dbReference type="Proteomes" id="UP001056756"/>
    </source>
</evidence>
<dbReference type="KEGG" id="plig:NAG76_09330"/>
<dbReference type="PROSITE" id="PS00211">
    <property type="entry name" value="ABC_TRANSPORTER_1"/>
    <property type="match status" value="1"/>
</dbReference>
<proteinExistence type="predicted"/>
<dbReference type="Gene3D" id="3.40.50.300">
    <property type="entry name" value="P-loop containing nucleotide triphosphate hydrolases"/>
    <property type="match status" value="1"/>
</dbReference>
<evidence type="ECO:0000313" key="4">
    <source>
        <dbReference type="EMBL" id="URN96396.1"/>
    </source>
</evidence>
<organism evidence="4 5">
    <name type="scientific">Candidatus Pristimantibacillus lignocellulolyticus</name>
    <dbReference type="NCBI Taxonomy" id="2994561"/>
    <lineage>
        <taxon>Bacteria</taxon>
        <taxon>Bacillati</taxon>
        <taxon>Bacillota</taxon>
        <taxon>Bacilli</taxon>
        <taxon>Bacillales</taxon>
        <taxon>Paenibacillaceae</taxon>
        <taxon>Candidatus Pristimantibacillus</taxon>
    </lineage>
</organism>
<dbReference type="GO" id="GO:0016887">
    <property type="term" value="F:ATP hydrolysis activity"/>
    <property type="evidence" value="ECO:0007669"/>
    <property type="project" value="InterPro"/>
</dbReference>
<evidence type="ECO:0000256" key="1">
    <source>
        <dbReference type="ARBA" id="ARBA00022741"/>
    </source>
</evidence>
<reference evidence="4" key="1">
    <citation type="submission" date="2022-05" db="EMBL/GenBank/DDBJ databases">
        <title>Novel bacterial taxa in a minimal lignocellulolytic consortium and its capacity to transform plastics disclosed by genome-resolved metagenomics.</title>
        <authorList>
            <person name="Rodriguez C.A.D."/>
            <person name="Diaz-Garcia L."/>
            <person name="Herrera K."/>
            <person name="Tarazona N.A."/>
            <person name="Sproer C."/>
            <person name="Overmann J."/>
            <person name="Jimenez D.J."/>
        </authorList>
    </citation>
    <scope>NUCLEOTIDE SEQUENCE</scope>
    <source>
        <strain evidence="4">MAG5</strain>
    </source>
</reference>
<dbReference type="EMBL" id="CP097899">
    <property type="protein sequence ID" value="URN96396.1"/>
    <property type="molecule type" value="Genomic_DNA"/>
</dbReference>
<evidence type="ECO:0000256" key="2">
    <source>
        <dbReference type="ARBA" id="ARBA00022840"/>
    </source>
</evidence>
<dbReference type="GO" id="GO:0005524">
    <property type="term" value="F:ATP binding"/>
    <property type="evidence" value="ECO:0007669"/>
    <property type="project" value="UniProtKB-KW"/>
</dbReference>
<dbReference type="InterPro" id="IPR003593">
    <property type="entry name" value="AAA+_ATPase"/>
</dbReference>
<accession>A0A9J6ZJZ1</accession>
<name>A0A9J6ZJZ1_9BACL</name>
<dbReference type="PANTHER" id="PTHR43582">
    <property type="entry name" value="LINEARMYCIN RESISTANCE ATP-BINDING PROTEIN LNRL"/>
    <property type="match status" value="1"/>
</dbReference>
<dbReference type="InterPro" id="IPR027417">
    <property type="entry name" value="P-loop_NTPase"/>
</dbReference>
<dbReference type="PANTHER" id="PTHR43582:SF2">
    <property type="entry name" value="LINEARMYCIN RESISTANCE ATP-BINDING PROTEIN LNRL"/>
    <property type="match status" value="1"/>
</dbReference>
<gene>
    <name evidence="4" type="ORF">NAG76_09330</name>
</gene>
<feature type="domain" description="ABC transporter" evidence="3">
    <location>
        <begin position="2"/>
        <end position="232"/>
    </location>
</feature>
<dbReference type="Proteomes" id="UP001056756">
    <property type="component" value="Chromosome"/>
</dbReference>
<keyword evidence="1" id="KW-0547">Nucleotide-binding</keyword>
<evidence type="ECO:0000259" key="3">
    <source>
        <dbReference type="PROSITE" id="PS50893"/>
    </source>
</evidence>
<dbReference type="SUPFAM" id="SSF52540">
    <property type="entry name" value="P-loop containing nucleoside triphosphate hydrolases"/>
    <property type="match status" value="1"/>
</dbReference>
<dbReference type="InterPro" id="IPR017871">
    <property type="entry name" value="ABC_transporter-like_CS"/>
</dbReference>
<protein>
    <submittedName>
        <fullName evidence="4">ABC transporter ATP-binding protein</fullName>
    </submittedName>
</protein>
<dbReference type="AlphaFoldDB" id="A0A9J6ZJZ1"/>
<dbReference type="SMART" id="SM00382">
    <property type="entry name" value="AAA"/>
    <property type="match status" value="1"/>
</dbReference>
<dbReference type="Pfam" id="PF00005">
    <property type="entry name" value="ABC_tran"/>
    <property type="match status" value="1"/>
</dbReference>